<protein>
    <submittedName>
        <fullName evidence="2">Uncharacterized protein</fullName>
    </submittedName>
</protein>
<name>A0A0F7HL44_9STAP</name>
<dbReference type="OrthoDB" id="6692273at2"/>
<dbReference type="KEGG" id="shv:AAT16_06865"/>
<evidence type="ECO:0000313" key="3">
    <source>
        <dbReference type="Proteomes" id="UP000034029"/>
    </source>
</evidence>
<dbReference type="AlphaFoldDB" id="A0A0F7HL44"/>
<sequence length="116" mass="12688">MQTLKTANGIVMEYPGGCGNAPRKFFIVKTLAAAAEKDKRFLADAFAEDVGIPEMPQNIEKIIVQSVITHGRDAGFECTVYFTDRAPVAAGVFMTFKSAGKNEIIRINVFKKDAEV</sequence>
<dbReference type="EMBL" id="CP011366">
    <property type="protein sequence ID" value="AKG73974.1"/>
    <property type="molecule type" value="Genomic_DNA"/>
</dbReference>
<dbReference type="Proteomes" id="UP000183090">
    <property type="component" value="Unassembled WGS sequence"/>
</dbReference>
<organism evidence="2 4">
    <name type="scientific">Salinicoccus halodurans</name>
    <dbReference type="NCBI Taxonomy" id="407035"/>
    <lineage>
        <taxon>Bacteria</taxon>
        <taxon>Bacillati</taxon>
        <taxon>Bacillota</taxon>
        <taxon>Bacilli</taxon>
        <taxon>Bacillales</taxon>
        <taxon>Staphylococcaceae</taxon>
        <taxon>Salinicoccus</taxon>
    </lineage>
</organism>
<dbReference type="Proteomes" id="UP000034029">
    <property type="component" value="Chromosome"/>
</dbReference>
<proteinExistence type="predicted"/>
<evidence type="ECO:0000313" key="1">
    <source>
        <dbReference type="EMBL" id="AKG73974.1"/>
    </source>
</evidence>
<evidence type="ECO:0000313" key="2">
    <source>
        <dbReference type="EMBL" id="SFK58706.1"/>
    </source>
</evidence>
<reference evidence="2 4" key="3">
    <citation type="submission" date="2016-10" db="EMBL/GenBank/DDBJ databases">
        <authorList>
            <person name="Varghese N."/>
            <person name="Submissions S."/>
        </authorList>
    </citation>
    <scope>NUCLEOTIDE SEQUENCE [LARGE SCALE GENOMIC DNA]</scope>
    <source>
        <strain evidence="2 4">CGMCC 1.6501</strain>
    </source>
</reference>
<dbReference type="RefSeq" id="WP_046790161.1">
    <property type="nucleotide sequence ID" value="NZ_CP011366.1"/>
</dbReference>
<reference evidence="1 3" key="1">
    <citation type="journal article" date="2015" name="Int. J. Syst. Evol. Microbiol.">
        <title>Complete genome sequence of Salinicoccus halodurans H3B36, isolated from the Qaidam Basin in China.</title>
        <authorList>
            <person name="Jiang K."/>
            <person name="Xue Y."/>
            <person name="Ma Y."/>
        </authorList>
    </citation>
    <scope>NUCLEOTIDE SEQUENCE [LARGE SCALE GENOMIC DNA]</scope>
    <source>
        <strain evidence="1 3">H3B36</strain>
    </source>
</reference>
<gene>
    <name evidence="1" type="ORF">AAT16_06865</name>
    <name evidence="2" type="ORF">SAMN05216235_0617</name>
</gene>
<keyword evidence="3" id="KW-1185">Reference proteome</keyword>
<dbReference type="EMBL" id="FOTB01000001">
    <property type="protein sequence ID" value="SFK58706.1"/>
    <property type="molecule type" value="Genomic_DNA"/>
</dbReference>
<evidence type="ECO:0000313" key="4">
    <source>
        <dbReference type="Proteomes" id="UP000183090"/>
    </source>
</evidence>
<reference evidence="3" key="2">
    <citation type="submission" date="2015-04" db="EMBL/GenBank/DDBJ databases">
        <title>Complete genome sequence of Salinicoccus halodurans strain H3B36, isolated from the Qaidam basin of China.</title>
        <authorList>
            <person name="Ma Y."/>
            <person name="Jiang K."/>
            <person name="Xue Y."/>
        </authorList>
    </citation>
    <scope>NUCLEOTIDE SEQUENCE [LARGE SCALE GENOMIC DNA]</scope>
    <source>
        <strain evidence="3">H3B36</strain>
    </source>
</reference>
<accession>A0A0F7HL44</accession>